<dbReference type="SUPFAM" id="SSF56112">
    <property type="entry name" value="Protein kinase-like (PK-like)"/>
    <property type="match status" value="1"/>
</dbReference>
<reference evidence="3" key="2">
    <citation type="submission" date="2025-08" db="UniProtKB">
        <authorList>
            <consortium name="Ensembl"/>
        </authorList>
    </citation>
    <scope>IDENTIFICATION</scope>
    <source>
        <strain evidence="3">Glennie</strain>
    </source>
</reference>
<feature type="compositionally biased region" description="Polar residues" evidence="1">
    <location>
        <begin position="28"/>
        <end position="41"/>
    </location>
</feature>
<dbReference type="PROSITE" id="PS00109">
    <property type="entry name" value="PROTEIN_KINASE_TYR"/>
    <property type="match status" value="1"/>
</dbReference>
<feature type="compositionally biased region" description="Polar residues" evidence="1">
    <location>
        <begin position="169"/>
        <end position="186"/>
    </location>
</feature>
<dbReference type="GO" id="GO:0005737">
    <property type="term" value="C:cytoplasm"/>
    <property type="evidence" value="ECO:0000318"/>
    <property type="project" value="GO_Central"/>
</dbReference>
<dbReference type="Gene3D" id="1.10.510.10">
    <property type="entry name" value="Transferase(Phosphotransferase) domain 1"/>
    <property type="match status" value="1"/>
</dbReference>
<evidence type="ECO:0000313" key="4">
    <source>
        <dbReference type="Proteomes" id="UP000002279"/>
    </source>
</evidence>
<accession>A0A6I8NID9</accession>
<dbReference type="InterPro" id="IPR000719">
    <property type="entry name" value="Prot_kinase_dom"/>
</dbReference>
<dbReference type="PANTHER" id="PTHR11909">
    <property type="entry name" value="CASEIN KINASE-RELATED"/>
    <property type="match status" value="1"/>
</dbReference>
<dbReference type="Ensembl" id="ENSOANT00000056574.1">
    <property type="protein sequence ID" value="ENSOANP00000040469.1"/>
    <property type="gene ID" value="ENSOANG00000048610.1"/>
</dbReference>
<protein>
    <submittedName>
        <fullName evidence="3">VRK serine/threonine kinase 3</fullName>
    </submittedName>
</protein>
<dbReference type="Bgee" id="ENSOANG00000048610">
    <property type="expression patterns" value="Expressed in heart and 7 other cell types or tissues"/>
</dbReference>
<dbReference type="AlphaFoldDB" id="A0A6I8NID9"/>
<dbReference type="GO" id="GO:0006974">
    <property type="term" value="P:DNA damage response"/>
    <property type="evidence" value="ECO:0000318"/>
    <property type="project" value="GO_Central"/>
</dbReference>
<sequence>MTEAPAGEADTNDKTPDPQRPGRGVPAGQQTGTVVSDQTGHPATGDGRSPRSFERLILGPGPWATTRPEAWPTQSCHVPGPIPSSLCSSYNPNIVLLPRPTPTSLVPGPPVGATPSCLLTEDPLPPQPKRCPGLGRKGSVPKLETWPHSIPPLLLPVVLGAKQEATCGKTKQSPPKGVTSSPSRQSPAPKGLPSPSAKSRVSKSSPRASQRRKAACLPPLSIFEIVEDKNEHRWKLLKLVSQGDNGMFYEAQSVSGAYSQKEQFSLKLDSKDSRLYNEQNFLQRAAQKTAVAKWKKLHLVPLLGIPHCVGLGLHEGKYRFLVFPSLGRSLQSAMEDLGSPVLTEKTAYQVSCRLLDALEFIHENEYVHGDISADNVFVSPADPTQVTLAGYYYAYRYCPGGRHVRYQEGSRTPHEGTVEFISLDAHKGVGPSRRSDLENLGYCLLKWLSGLLPWSSQLENAPVVMGQKERFRTNVPGLLKGCFCQKAFSDSLQLFLESVMGLQYEEKPNYSLLRETLGTPLKKLRASAYDPVDLHMVP</sequence>
<dbReference type="GO" id="GO:0007165">
    <property type="term" value="P:signal transduction"/>
    <property type="evidence" value="ECO:0000318"/>
    <property type="project" value="GO_Central"/>
</dbReference>
<dbReference type="GO" id="GO:0005524">
    <property type="term" value="F:ATP binding"/>
    <property type="evidence" value="ECO:0007669"/>
    <property type="project" value="InterPro"/>
</dbReference>
<dbReference type="InterPro" id="IPR001245">
    <property type="entry name" value="Ser-Thr/Tyr_kinase_cat_dom"/>
</dbReference>
<dbReference type="InterPro" id="IPR050235">
    <property type="entry name" value="CK1_Ser-Thr_kinase"/>
</dbReference>
<reference evidence="3" key="3">
    <citation type="submission" date="2025-09" db="UniProtKB">
        <authorList>
            <consortium name="Ensembl"/>
        </authorList>
    </citation>
    <scope>IDENTIFICATION</scope>
    <source>
        <strain evidence="3">Glennie</strain>
    </source>
</reference>
<feature type="region of interest" description="Disordered" evidence="1">
    <location>
        <begin position="165"/>
        <end position="213"/>
    </location>
</feature>
<feature type="compositionally biased region" description="Low complexity" evidence="1">
    <location>
        <begin position="194"/>
        <end position="208"/>
    </location>
</feature>
<dbReference type="GO" id="GO:0004674">
    <property type="term" value="F:protein serine/threonine kinase activity"/>
    <property type="evidence" value="ECO:0000318"/>
    <property type="project" value="GO_Central"/>
</dbReference>
<reference evidence="3 4" key="1">
    <citation type="journal article" date="2008" name="Nature">
        <title>Genome analysis of the platypus reveals unique signatures of evolution.</title>
        <authorList>
            <person name="Warren W.C."/>
            <person name="Hillier L.W."/>
            <person name="Marshall Graves J.A."/>
            <person name="Birney E."/>
            <person name="Ponting C.P."/>
            <person name="Grutzner F."/>
            <person name="Belov K."/>
            <person name="Miller W."/>
            <person name="Clarke L."/>
            <person name="Chinwalla A.T."/>
            <person name="Yang S.P."/>
            <person name="Heger A."/>
            <person name="Locke D.P."/>
            <person name="Miethke P."/>
            <person name="Waters P.D."/>
            <person name="Veyrunes F."/>
            <person name="Fulton L."/>
            <person name="Fulton B."/>
            <person name="Graves T."/>
            <person name="Wallis J."/>
            <person name="Puente X.S."/>
            <person name="Lopez-Otin C."/>
            <person name="Ordonez G.R."/>
            <person name="Eichler E.E."/>
            <person name="Chen L."/>
            <person name="Cheng Z."/>
            <person name="Deakin J.E."/>
            <person name="Alsop A."/>
            <person name="Thompson K."/>
            <person name="Kirby P."/>
            <person name="Papenfuss A.T."/>
            <person name="Wakefield M.J."/>
            <person name="Olender T."/>
            <person name="Lancet D."/>
            <person name="Huttley G.A."/>
            <person name="Smit A.F."/>
            <person name="Pask A."/>
            <person name="Temple-Smith P."/>
            <person name="Batzer M.A."/>
            <person name="Walker J.A."/>
            <person name="Konkel M.K."/>
            <person name="Harris R.S."/>
            <person name="Whittington C.M."/>
            <person name="Wong E.S."/>
            <person name="Gemmell N.J."/>
            <person name="Buschiazzo E."/>
            <person name="Vargas Jentzsch I.M."/>
            <person name="Merkel A."/>
            <person name="Schmitz J."/>
            <person name="Zemann A."/>
            <person name="Churakov G."/>
            <person name="Kriegs J.O."/>
            <person name="Brosius J."/>
            <person name="Murchison E.P."/>
            <person name="Sachidanandam R."/>
            <person name="Smith C."/>
            <person name="Hannon G.J."/>
            <person name="Tsend-Ayush E."/>
            <person name="McMillan D."/>
            <person name="Attenborough R."/>
            <person name="Rens W."/>
            <person name="Ferguson-Smith M."/>
            <person name="Lefevre C.M."/>
            <person name="Sharp J.A."/>
            <person name="Nicholas K.R."/>
            <person name="Ray D.A."/>
            <person name="Kube M."/>
            <person name="Reinhardt R."/>
            <person name="Pringle T.H."/>
            <person name="Taylor J."/>
            <person name="Jones R.C."/>
            <person name="Nixon B."/>
            <person name="Dacheux J.L."/>
            <person name="Niwa H."/>
            <person name="Sekita Y."/>
            <person name="Huang X."/>
            <person name="Stark A."/>
            <person name="Kheradpour P."/>
            <person name="Kellis M."/>
            <person name="Flicek P."/>
            <person name="Chen Y."/>
            <person name="Webber C."/>
            <person name="Hardison R."/>
            <person name="Nelson J."/>
            <person name="Hallsworth-Pepin K."/>
            <person name="Delehaunty K."/>
            <person name="Markovic C."/>
            <person name="Minx P."/>
            <person name="Feng Y."/>
            <person name="Kremitzki C."/>
            <person name="Mitreva M."/>
            <person name="Glasscock J."/>
            <person name="Wylie T."/>
            <person name="Wohldmann P."/>
            <person name="Thiru P."/>
            <person name="Nhan M.N."/>
            <person name="Pohl C.S."/>
            <person name="Smith S.M."/>
            <person name="Hou S."/>
            <person name="Nefedov M."/>
            <person name="de Jong P.J."/>
            <person name="Renfree M.B."/>
            <person name="Mardis E.R."/>
            <person name="Wilson R.K."/>
        </authorList>
    </citation>
    <scope>NUCLEOTIDE SEQUENCE [LARGE SCALE GENOMIC DNA]</scope>
    <source>
        <strain evidence="3 4">Glennie</strain>
    </source>
</reference>
<dbReference type="FunCoup" id="A0A6I8NID9">
    <property type="interactions" value="2852"/>
</dbReference>
<name>A0A6I8NID9_ORNAN</name>
<organism evidence="3 4">
    <name type="scientific">Ornithorhynchus anatinus</name>
    <name type="common">Duckbill platypus</name>
    <dbReference type="NCBI Taxonomy" id="9258"/>
    <lineage>
        <taxon>Eukaryota</taxon>
        <taxon>Metazoa</taxon>
        <taxon>Chordata</taxon>
        <taxon>Craniata</taxon>
        <taxon>Vertebrata</taxon>
        <taxon>Euteleostomi</taxon>
        <taxon>Mammalia</taxon>
        <taxon>Monotremata</taxon>
        <taxon>Ornithorhynchidae</taxon>
        <taxon>Ornithorhynchus</taxon>
    </lineage>
</organism>
<gene>
    <name evidence="3" type="primary">VRK3</name>
</gene>
<dbReference type="GO" id="GO:0005634">
    <property type="term" value="C:nucleus"/>
    <property type="evidence" value="ECO:0000318"/>
    <property type="project" value="GO_Central"/>
</dbReference>
<feature type="domain" description="Protein kinase" evidence="2">
    <location>
        <begin position="234"/>
        <end position="522"/>
    </location>
</feature>
<proteinExistence type="predicted"/>
<evidence type="ECO:0000259" key="2">
    <source>
        <dbReference type="PROSITE" id="PS50011"/>
    </source>
</evidence>
<evidence type="ECO:0000256" key="1">
    <source>
        <dbReference type="SAM" id="MobiDB-lite"/>
    </source>
</evidence>
<dbReference type="InterPro" id="IPR008266">
    <property type="entry name" value="Tyr_kinase_AS"/>
</dbReference>
<keyword evidence="4" id="KW-1185">Reference proteome</keyword>
<dbReference type="Proteomes" id="UP000002279">
    <property type="component" value="Chromosome 2"/>
</dbReference>
<feature type="region of interest" description="Disordered" evidence="1">
    <location>
        <begin position="1"/>
        <end position="76"/>
    </location>
</feature>
<dbReference type="InParanoid" id="A0A6I8NID9"/>
<dbReference type="PROSITE" id="PS50011">
    <property type="entry name" value="PROTEIN_KINASE_DOM"/>
    <property type="match status" value="1"/>
</dbReference>
<dbReference type="GeneTree" id="ENSGT00940000158111"/>
<evidence type="ECO:0000313" key="3">
    <source>
        <dbReference type="Ensembl" id="ENSOANP00000040469.1"/>
    </source>
</evidence>
<dbReference type="InterPro" id="IPR011009">
    <property type="entry name" value="Kinase-like_dom_sf"/>
</dbReference>
<dbReference type="Pfam" id="PF07714">
    <property type="entry name" value="PK_Tyr_Ser-Thr"/>
    <property type="match status" value="1"/>
</dbReference>
<dbReference type="SMART" id="SM00220">
    <property type="entry name" value="S_TKc"/>
    <property type="match status" value="1"/>
</dbReference>